<evidence type="ECO:0000256" key="6">
    <source>
        <dbReference type="ARBA" id="ARBA00022737"/>
    </source>
</evidence>
<evidence type="ECO:0000256" key="8">
    <source>
        <dbReference type="ARBA" id="ARBA00023136"/>
    </source>
</evidence>
<evidence type="ECO:0000256" key="1">
    <source>
        <dbReference type="ARBA" id="ARBA00004167"/>
    </source>
</evidence>
<dbReference type="InterPro" id="IPR000719">
    <property type="entry name" value="Prot_kinase_dom"/>
</dbReference>
<dbReference type="CDD" id="cd00603">
    <property type="entry name" value="IPT_PCSR"/>
    <property type="match status" value="1"/>
</dbReference>
<dbReference type="FunFam" id="2.10.25.10:FF:000090">
    <property type="entry name" value="laminin subunit alpha"/>
    <property type="match status" value="1"/>
</dbReference>
<dbReference type="InterPro" id="IPR050122">
    <property type="entry name" value="RTK"/>
</dbReference>
<protein>
    <submittedName>
        <fullName evidence="19 20">Uncharacterized protein LOC106052215 isoform X1</fullName>
    </submittedName>
</protein>
<dbReference type="PROSITE" id="PS00109">
    <property type="entry name" value="PROTEIN_KINASE_TYR"/>
    <property type="match status" value="1"/>
</dbReference>
<dbReference type="InterPro" id="IPR008266">
    <property type="entry name" value="Tyr_kinase_AS"/>
</dbReference>
<dbReference type="InterPro" id="IPR001245">
    <property type="entry name" value="Ser-Thr/Tyr_kinase_cat_dom"/>
</dbReference>
<comment type="caution">
    <text evidence="13">Lacks conserved residue(s) required for the propagation of feature annotation.</text>
</comment>
<evidence type="ECO:0000256" key="7">
    <source>
        <dbReference type="ARBA" id="ARBA00022989"/>
    </source>
</evidence>
<sequence length="1387" mass="153333">MDNMTWMLTTSLACICLHIMSNGFLSEGTFVFPVSQIDRLASRGQIRESPSCNDFGCRPSFNSTSCLSENVCYESLICNGRTSLPPVEFPLNDWTLVNTSAACTMKNESRSLPTIFTNSKRELALVGNGSVVDPRPCYFQRNKTVDPVFTLVFWLVADCRNCSIIEMTSTNGQPIHVRVVNTTLLCLGQTCQSFTAYGGSLVMVSLQMIYNKIRIFTNSTEIKVNSNGSFQFEDVFVGSRDVLQPNNSFELFYVQYYSDVLTKNELLFLWSGLTDVMVEFFLCQCPPNFTDESDTDPNMCVNGNSTYPRFNRTIMFNSAKLILDSRTDRRWASSGYSNNSLILAFNSTFQIDGVTLTFSKDIPHTVQVTFSVNSTAGKPKVMTCLSNVCNLVLSNLASNSSFNDYNLRIADEIKIDLWSGSLSSNSSFILTNLTISGRCDCHGNADSCSEVNGKFVCNCKSESNTQGNDCKSCVSSYFRSPGQFSCVGKCQCNSDGVVNSSNPCDQSNGQCFCKANVEGSMCDSCKPFTYNFTSTNALGCTKCACSEIGSTSCSNITGACSCKANTNNATCSQCLENYYGIAEPTGCKACNCSSLGTLNQSLSCNQTSGQCQCKMFVEGRQCNTCKANYYRLEAVNPRGCSPCNCNPVGSDSTVCNRLTGQCPCRGGVITDLQCKPKILSLNPTYGPDIGGTLVTVQGLLLGNETSNIFVSIDDIPQTVVSVNDNRLVFNTSKNNETAITTSMVKVSWLQDSGVINSDIKFLFKQNPVIYPSNISAIQSFVSAGIPVFVYGDNLQSVMFPLLKVVDVSNPNKEAVGTCKHNPSNVICEIPNVKELFKSPQDMLQVNLVFDGVVVRNYLNMTVKPDPVFDDMGTIRFQYPFEDTITLTGQGLNSAGNVKDYSVLISVVHCAIQSVSDTSIVCKPAITPLSGETKQIIEIQIGNIRRRVGTLEYLKLHETTNFIIIICCISGGILLIILAVLLIIFCRRRRCNKKASSTFENLDSKKVSDETASPPEYTEAVTMVVTQPKQNGELVRMETVIKEPKLAFVNSQADDSFFMDEFLPKLEAGLREEVRQCFIGGGHFAVGRNVIVKGQQAMLTDGSLQNKSSGQKLTIKTLINPITAESTLPMWANLALTECLRLKRHKHMHVLSILGIGVDRERFHILYPCMSQNFLKAIVADLDKKFSARQLLSFAQQVAEGLCFLTSKEITHKDVAARNCMVDENGLVKLSDASFSWDFYPDEYVYDKQRERYLPLRWMAPESLSDGYYDMRTDVWSFATLIWELMTRGCLPFHEVSNENVKQYITSGYVLGKPDTLSDPMYELMCRCWSLENEYRPSIGDMTRGLGDIIGTEDDIYENLVSYSNSASPKHFSSGTDNIYSVTNVSNV</sequence>
<dbReference type="SUPFAM" id="SSF56112">
    <property type="entry name" value="Protein kinase-like (PK-like)"/>
    <property type="match status" value="1"/>
</dbReference>
<dbReference type="RefSeq" id="XP_055874255.1">
    <property type="nucleotide sequence ID" value="XM_056018280.1"/>
</dbReference>
<feature type="chain" id="PRO_5044702612" evidence="15">
    <location>
        <begin position="24"/>
        <end position="1387"/>
    </location>
</feature>
<dbReference type="InterPro" id="IPR013783">
    <property type="entry name" value="Ig-like_fold"/>
</dbReference>
<keyword evidence="10" id="KW-0675">Receptor</keyword>
<evidence type="ECO:0000256" key="13">
    <source>
        <dbReference type="PROSITE-ProRule" id="PRU00460"/>
    </source>
</evidence>
<feature type="signal peptide" evidence="15">
    <location>
        <begin position="1"/>
        <end position="23"/>
    </location>
</feature>
<accession>A0A9W2ZGT6</accession>
<dbReference type="Gene3D" id="1.10.510.10">
    <property type="entry name" value="Transferase(Phosphotransferase) domain 1"/>
    <property type="match status" value="1"/>
</dbReference>
<keyword evidence="12 13" id="KW-0424">Laminin EGF-like domain</keyword>
<keyword evidence="7 14" id="KW-1133">Transmembrane helix</keyword>
<dbReference type="GO" id="GO:0005524">
    <property type="term" value="F:ATP binding"/>
    <property type="evidence" value="ECO:0007669"/>
    <property type="project" value="InterPro"/>
</dbReference>
<dbReference type="SMART" id="SM00429">
    <property type="entry name" value="IPT"/>
    <property type="match status" value="2"/>
</dbReference>
<evidence type="ECO:0000256" key="4">
    <source>
        <dbReference type="ARBA" id="ARBA00022692"/>
    </source>
</evidence>
<evidence type="ECO:0000256" key="5">
    <source>
        <dbReference type="ARBA" id="ARBA00022729"/>
    </source>
</evidence>
<dbReference type="GO" id="GO:0004714">
    <property type="term" value="F:transmembrane receptor protein tyrosine kinase activity"/>
    <property type="evidence" value="ECO:0007669"/>
    <property type="project" value="TreeGrafter"/>
</dbReference>
<dbReference type="InterPro" id="IPR002049">
    <property type="entry name" value="LE_dom"/>
</dbReference>
<dbReference type="GO" id="GO:0005886">
    <property type="term" value="C:plasma membrane"/>
    <property type="evidence" value="ECO:0007669"/>
    <property type="project" value="TreeGrafter"/>
</dbReference>
<dbReference type="SMART" id="SM00180">
    <property type="entry name" value="EGF_Lam"/>
    <property type="match status" value="5"/>
</dbReference>
<dbReference type="PRINTS" id="PR00109">
    <property type="entry name" value="TYRKINASE"/>
</dbReference>
<feature type="disulfide bond" evidence="13">
    <location>
        <begin position="513"/>
        <end position="522"/>
    </location>
</feature>
<keyword evidence="3" id="KW-0964">Secreted</keyword>
<dbReference type="PRINTS" id="PR00011">
    <property type="entry name" value="EGFLAMININ"/>
</dbReference>
<dbReference type="PANTHER" id="PTHR24416:SF611">
    <property type="entry name" value="TYROSINE-PROTEIN KINASE TRANSMEMBRANE RECEPTOR ROR"/>
    <property type="match status" value="1"/>
</dbReference>
<dbReference type="RefSeq" id="XP_055874256.1">
    <property type="nucleotide sequence ID" value="XM_056018281.1"/>
</dbReference>
<keyword evidence="18" id="KW-1185">Reference proteome</keyword>
<evidence type="ECO:0000256" key="9">
    <source>
        <dbReference type="ARBA" id="ARBA00023157"/>
    </source>
</evidence>
<dbReference type="PROSITE" id="PS50011">
    <property type="entry name" value="PROTEIN_KINASE_DOM"/>
    <property type="match status" value="1"/>
</dbReference>
<evidence type="ECO:0000313" key="18">
    <source>
        <dbReference type="Proteomes" id="UP001165740"/>
    </source>
</evidence>
<proteinExistence type="predicted"/>
<evidence type="ECO:0000256" key="3">
    <source>
        <dbReference type="ARBA" id="ARBA00022525"/>
    </source>
</evidence>
<dbReference type="Pfam" id="PF01833">
    <property type="entry name" value="TIG"/>
    <property type="match status" value="2"/>
</dbReference>
<evidence type="ECO:0000256" key="14">
    <source>
        <dbReference type="SAM" id="Phobius"/>
    </source>
</evidence>
<dbReference type="Pfam" id="PF07714">
    <property type="entry name" value="PK_Tyr_Ser-Thr"/>
    <property type="match status" value="1"/>
</dbReference>
<reference evidence="19 20" key="1">
    <citation type="submission" date="2025-04" db="UniProtKB">
        <authorList>
            <consortium name="RefSeq"/>
        </authorList>
    </citation>
    <scope>IDENTIFICATION</scope>
</reference>
<evidence type="ECO:0000313" key="20">
    <source>
        <dbReference type="RefSeq" id="XP_055874256.1"/>
    </source>
</evidence>
<dbReference type="SUPFAM" id="SSF57196">
    <property type="entry name" value="EGF/Laminin"/>
    <property type="match status" value="2"/>
</dbReference>
<dbReference type="Gene3D" id="2.60.40.10">
    <property type="entry name" value="Immunoglobulins"/>
    <property type="match status" value="2"/>
</dbReference>
<keyword evidence="5 15" id="KW-0732">Signal</keyword>
<keyword evidence="9 13" id="KW-1015">Disulfide bond</keyword>
<dbReference type="GO" id="GO:0043235">
    <property type="term" value="C:receptor complex"/>
    <property type="evidence" value="ECO:0007669"/>
    <property type="project" value="TreeGrafter"/>
</dbReference>
<dbReference type="FunFam" id="2.10.25.10:FF:000275">
    <property type="entry name" value="usherin"/>
    <property type="match status" value="1"/>
</dbReference>
<dbReference type="InterPro" id="IPR014756">
    <property type="entry name" value="Ig_E-set"/>
</dbReference>
<dbReference type="OMA" id="CINIGES"/>
<evidence type="ECO:0000256" key="12">
    <source>
        <dbReference type="ARBA" id="ARBA00023292"/>
    </source>
</evidence>
<evidence type="ECO:0000256" key="15">
    <source>
        <dbReference type="SAM" id="SignalP"/>
    </source>
</evidence>
<dbReference type="Pfam" id="PF00053">
    <property type="entry name" value="EGF_laminin"/>
    <property type="match status" value="4"/>
</dbReference>
<evidence type="ECO:0000313" key="19">
    <source>
        <dbReference type="RefSeq" id="XP_055874255.1"/>
    </source>
</evidence>
<dbReference type="OrthoDB" id="3256376at2759"/>
<evidence type="ECO:0000256" key="2">
    <source>
        <dbReference type="ARBA" id="ARBA00004613"/>
    </source>
</evidence>
<dbReference type="PANTHER" id="PTHR24416">
    <property type="entry name" value="TYROSINE-PROTEIN KINASE RECEPTOR"/>
    <property type="match status" value="1"/>
</dbReference>
<dbReference type="PROSITE" id="PS50027">
    <property type="entry name" value="EGF_LAM_2"/>
    <property type="match status" value="2"/>
</dbReference>
<organism evidence="18 19">
    <name type="scientific">Biomphalaria glabrata</name>
    <name type="common">Bloodfluke planorb</name>
    <name type="synonym">Freshwater snail</name>
    <dbReference type="NCBI Taxonomy" id="6526"/>
    <lineage>
        <taxon>Eukaryota</taxon>
        <taxon>Metazoa</taxon>
        <taxon>Spiralia</taxon>
        <taxon>Lophotrochozoa</taxon>
        <taxon>Mollusca</taxon>
        <taxon>Gastropoda</taxon>
        <taxon>Heterobranchia</taxon>
        <taxon>Euthyneura</taxon>
        <taxon>Panpulmonata</taxon>
        <taxon>Hygrophila</taxon>
        <taxon>Lymnaeoidea</taxon>
        <taxon>Planorbidae</taxon>
        <taxon>Biomphalaria</taxon>
    </lineage>
</organism>
<dbReference type="GeneID" id="106052215"/>
<dbReference type="InterPro" id="IPR011009">
    <property type="entry name" value="Kinase-like_dom_sf"/>
</dbReference>
<keyword evidence="11" id="KW-0325">Glycoprotein</keyword>
<feature type="transmembrane region" description="Helical" evidence="14">
    <location>
        <begin position="961"/>
        <end position="985"/>
    </location>
</feature>
<dbReference type="InterPro" id="IPR002909">
    <property type="entry name" value="IPT_dom"/>
</dbReference>
<dbReference type="Proteomes" id="UP001165740">
    <property type="component" value="Chromosome 1"/>
</dbReference>
<dbReference type="GO" id="GO:0005576">
    <property type="term" value="C:extracellular region"/>
    <property type="evidence" value="ECO:0007669"/>
    <property type="project" value="UniProtKB-SubCell"/>
</dbReference>
<evidence type="ECO:0000256" key="11">
    <source>
        <dbReference type="ARBA" id="ARBA00023180"/>
    </source>
</evidence>
<keyword evidence="8 14" id="KW-0472">Membrane</keyword>
<evidence type="ECO:0000259" key="17">
    <source>
        <dbReference type="PROSITE" id="PS50027"/>
    </source>
</evidence>
<dbReference type="GO" id="GO:0007169">
    <property type="term" value="P:cell surface receptor protein tyrosine kinase signaling pathway"/>
    <property type="evidence" value="ECO:0007669"/>
    <property type="project" value="TreeGrafter"/>
</dbReference>
<evidence type="ECO:0000259" key="16">
    <source>
        <dbReference type="PROSITE" id="PS50011"/>
    </source>
</evidence>
<comment type="subcellular location">
    <subcellularLocation>
        <location evidence="1">Membrane</location>
        <topology evidence="1">Single-pass membrane protein</topology>
    </subcellularLocation>
    <subcellularLocation>
        <location evidence="2">Secreted</location>
    </subcellularLocation>
</comment>
<name>A0A9W2ZGT6_BIOGL</name>
<feature type="domain" description="Protein kinase" evidence="16">
    <location>
        <begin position="1072"/>
        <end position="1349"/>
    </location>
</feature>
<dbReference type="PROSITE" id="PS01248">
    <property type="entry name" value="EGF_LAM_1"/>
    <property type="match status" value="1"/>
</dbReference>
<dbReference type="Gene3D" id="2.10.25.10">
    <property type="entry name" value="Laminin"/>
    <property type="match status" value="5"/>
</dbReference>
<dbReference type="CDD" id="cd00055">
    <property type="entry name" value="EGF_Lam"/>
    <property type="match status" value="4"/>
</dbReference>
<feature type="domain" description="Laminin EGF-like" evidence="17">
    <location>
        <begin position="590"/>
        <end position="642"/>
    </location>
</feature>
<dbReference type="SUPFAM" id="SSF81296">
    <property type="entry name" value="E set domains"/>
    <property type="match status" value="1"/>
</dbReference>
<feature type="domain" description="Laminin EGF-like" evidence="17">
    <location>
        <begin position="490"/>
        <end position="542"/>
    </location>
</feature>
<gene>
    <name evidence="19 20" type="primary">LOC106052215</name>
</gene>
<keyword evidence="4 14" id="KW-0812">Transmembrane</keyword>
<feature type="disulfide bond" evidence="13">
    <location>
        <begin position="613"/>
        <end position="622"/>
    </location>
</feature>
<keyword evidence="6" id="KW-0677">Repeat</keyword>
<evidence type="ECO:0000256" key="10">
    <source>
        <dbReference type="ARBA" id="ARBA00023170"/>
    </source>
</evidence>